<evidence type="ECO:0000256" key="1">
    <source>
        <dbReference type="SAM" id="MobiDB-lite"/>
    </source>
</evidence>
<keyword evidence="3" id="KW-1185">Reference proteome</keyword>
<evidence type="ECO:0000313" key="3">
    <source>
        <dbReference type="Proteomes" id="UP000290572"/>
    </source>
</evidence>
<feature type="compositionally biased region" description="Basic and acidic residues" evidence="1">
    <location>
        <begin position="88"/>
        <end position="105"/>
    </location>
</feature>
<name>A0A498P3H9_LABRO</name>
<dbReference type="Proteomes" id="UP000290572">
    <property type="component" value="Unassembled WGS sequence"/>
</dbReference>
<dbReference type="AlphaFoldDB" id="A0A498P3H9"/>
<feature type="region of interest" description="Disordered" evidence="1">
    <location>
        <begin position="82"/>
        <end position="105"/>
    </location>
</feature>
<dbReference type="EMBL" id="QBIY01004941">
    <property type="protein sequence ID" value="RXN38319.1"/>
    <property type="molecule type" value="Genomic_DNA"/>
</dbReference>
<accession>A0A498P3H9</accession>
<sequence length="105" mass="11491">MLECSKIKFFRNLAVYPMKKHVAGTDIWTKLELLKSGPQTDHQCFIVPPAPCCDGPKFDGEICGAAGPLIESKQVLGSFSASSASFDSHTEETQESALSERRVIM</sequence>
<evidence type="ECO:0000313" key="2">
    <source>
        <dbReference type="EMBL" id="RXN38319.1"/>
    </source>
</evidence>
<comment type="caution">
    <text evidence="2">The sequence shown here is derived from an EMBL/GenBank/DDBJ whole genome shotgun (WGS) entry which is preliminary data.</text>
</comment>
<gene>
    <name evidence="2" type="ORF">ROHU_001228</name>
</gene>
<organism evidence="2 3">
    <name type="scientific">Labeo rohita</name>
    <name type="common">Indian major carp</name>
    <name type="synonym">Cyprinus rohita</name>
    <dbReference type="NCBI Taxonomy" id="84645"/>
    <lineage>
        <taxon>Eukaryota</taxon>
        <taxon>Metazoa</taxon>
        <taxon>Chordata</taxon>
        <taxon>Craniata</taxon>
        <taxon>Vertebrata</taxon>
        <taxon>Euteleostomi</taxon>
        <taxon>Actinopterygii</taxon>
        <taxon>Neopterygii</taxon>
        <taxon>Teleostei</taxon>
        <taxon>Ostariophysi</taxon>
        <taxon>Cypriniformes</taxon>
        <taxon>Cyprinidae</taxon>
        <taxon>Labeoninae</taxon>
        <taxon>Labeonini</taxon>
        <taxon>Labeo</taxon>
    </lineage>
</organism>
<proteinExistence type="predicted"/>
<reference evidence="2 3" key="1">
    <citation type="submission" date="2018-03" db="EMBL/GenBank/DDBJ databases">
        <title>Draft genome sequence of Rohu Carp (Labeo rohita).</title>
        <authorList>
            <person name="Das P."/>
            <person name="Kushwaha B."/>
            <person name="Joshi C.G."/>
            <person name="Kumar D."/>
            <person name="Nagpure N.S."/>
            <person name="Sahoo L."/>
            <person name="Das S.P."/>
            <person name="Bit A."/>
            <person name="Patnaik S."/>
            <person name="Meher P.K."/>
            <person name="Jayasankar P."/>
            <person name="Koringa P.G."/>
            <person name="Patel N.V."/>
            <person name="Hinsu A.T."/>
            <person name="Kumar R."/>
            <person name="Pandey M."/>
            <person name="Agarwal S."/>
            <person name="Srivastava S."/>
            <person name="Singh M."/>
            <person name="Iquebal M.A."/>
            <person name="Jaiswal S."/>
            <person name="Angadi U.B."/>
            <person name="Kumar N."/>
            <person name="Raza M."/>
            <person name="Shah T.M."/>
            <person name="Rai A."/>
            <person name="Jena J.K."/>
        </authorList>
    </citation>
    <scope>NUCLEOTIDE SEQUENCE [LARGE SCALE GENOMIC DNA]</scope>
    <source>
        <strain evidence="2">DASCIFA01</strain>
        <tissue evidence="2">Testis</tissue>
    </source>
</reference>
<protein>
    <submittedName>
        <fullName evidence="2">Uncharacterized protein</fullName>
    </submittedName>
</protein>